<evidence type="ECO:0000313" key="3">
    <source>
        <dbReference type="EMBL" id="ELU16890.1"/>
    </source>
</evidence>
<dbReference type="Gene3D" id="3.40.710.10">
    <property type="entry name" value="DD-peptidase/beta-lactamase superfamily"/>
    <property type="match status" value="1"/>
</dbReference>
<sequence length="512" mass="58046">MQEIIFFLTTVIFLIVPFTVSIPIHTKTHKNWDEEKEEKLNSFISALMQCKNTPGMFISLVKDGEVAFTSGYGFRDMENQLPVTADTRFNIGSLSKAFTTALAADAISKNQNVTWDTPLKDILGDMFHLQDDFRTEEASIRDMFSHKLGMPSYWGLSTAGLDMSQREIVMDRMEHFPVRYPFRRQYQYSNYLYVIGSFATQALIGEPWEDHIKSAIFQPLEMADSRVSLDMTVEDYDNSSYSYTFVDGEYSVIPGFDQKPSCSVTILSQNGEGETLIPSLTETHKASTAMGRESPRVQKPAFPVDDMRLTYAMGWRNGMYRGYEKLQHSGTYSSFACHLRLLPDVSIGAAACVNGPGETTLATAFGLDLLLDEDPWLNETTGCTYPDPWARQTPPTPVSFPVRQLQRSTRDLQEYAGTYSHEAFGEFIVTYHAENETLTYRFGILLNGELKPAEIVDDFYMTLGHPLTYRMTYYPEYPEGYPIYFGTSEEGDVVSLTVPYFESGFPPTFIKV</sequence>
<dbReference type="EMBL" id="KB292835">
    <property type="protein sequence ID" value="ELU16890.1"/>
    <property type="molecule type" value="Genomic_DNA"/>
</dbReference>
<keyword evidence="1" id="KW-0732">Signal</keyword>
<reference evidence="5" key="1">
    <citation type="submission" date="2012-12" db="EMBL/GenBank/DDBJ databases">
        <authorList>
            <person name="Hellsten U."/>
            <person name="Grimwood J."/>
            <person name="Chapman J.A."/>
            <person name="Shapiro H."/>
            <person name="Aerts A."/>
            <person name="Otillar R.P."/>
            <person name="Terry A.Y."/>
            <person name="Boore J.L."/>
            <person name="Simakov O."/>
            <person name="Marletaz F."/>
            <person name="Cho S.-J."/>
            <person name="Edsinger-Gonzales E."/>
            <person name="Havlak P."/>
            <person name="Kuo D.-H."/>
            <person name="Larsson T."/>
            <person name="Lv J."/>
            <person name="Arendt D."/>
            <person name="Savage R."/>
            <person name="Osoegawa K."/>
            <person name="de Jong P."/>
            <person name="Lindberg D.R."/>
            <person name="Seaver E.C."/>
            <person name="Weisblat D.A."/>
            <person name="Putnam N.H."/>
            <person name="Grigoriev I.V."/>
            <person name="Rokhsar D.S."/>
        </authorList>
    </citation>
    <scope>NUCLEOTIDE SEQUENCE</scope>
    <source>
        <strain evidence="5">I ESC-2004</strain>
    </source>
</reference>
<dbReference type="InterPro" id="IPR001466">
    <property type="entry name" value="Beta-lactam-related"/>
</dbReference>
<dbReference type="InterPro" id="IPR012338">
    <property type="entry name" value="Beta-lactam/transpept-like"/>
</dbReference>
<feature type="signal peptide" evidence="1">
    <location>
        <begin position="1"/>
        <end position="21"/>
    </location>
</feature>
<keyword evidence="5" id="KW-1185">Reference proteome</keyword>
<dbReference type="EnsemblMetazoa" id="CapteT195121">
    <property type="protein sequence ID" value="CapteP195121"/>
    <property type="gene ID" value="CapteG195121"/>
</dbReference>
<dbReference type="PANTHER" id="PTHR46825:SF15">
    <property type="entry name" value="BETA-LACTAMASE-RELATED DOMAIN-CONTAINING PROTEIN"/>
    <property type="match status" value="1"/>
</dbReference>
<name>R7VKM7_CAPTE</name>
<organism evidence="3">
    <name type="scientific">Capitella teleta</name>
    <name type="common">Polychaete worm</name>
    <dbReference type="NCBI Taxonomy" id="283909"/>
    <lineage>
        <taxon>Eukaryota</taxon>
        <taxon>Metazoa</taxon>
        <taxon>Spiralia</taxon>
        <taxon>Lophotrochozoa</taxon>
        <taxon>Annelida</taxon>
        <taxon>Polychaeta</taxon>
        <taxon>Sedentaria</taxon>
        <taxon>Scolecida</taxon>
        <taxon>Capitellidae</taxon>
        <taxon>Capitella</taxon>
    </lineage>
</organism>
<dbReference type="Pfam" id="PF00144">
    <property type="entry name" value="Beta-lactamase"/>
    <property type="match status" value="1"/>
</dbReference>
<feature type="chain" id="PRO_5008789240" description="Beta-lactamase-related domain-containing protein" evidence="1">
    <location>
        <begin position="22"/>
        <end position="512"/>
    </location>
</feature>
<proteinExistence type="predicted"/>
<accession>R7VKM7</accession>
<reference evidence="4" key="3">
    <citation type="submission" date="2015-06" db="UniProtKB">
        <authorList>
            <consortium name="EnsemblMetazoa"/>
        </authorList>
    </citation>
    <scope>IDENTIFICATION</scope>
</reference>
<feature type="domain" description="Beta-lactamase-related" evidence="2">
    <location>
        <begin position="41"/>
        <end position="359"/>
    </location>
</feature>
<gene>
    <name evidence="3" type="ORF">CAPTEDRAFT_195121</name>
</gene>
<dbReference type="Proteomes" id="UP000014760">
    <property type="component" value="Unassembled WGS sequence"/>
</dbReference>
<dbReference type="InterPro" id="IPR050491">
    <property type="entry name" value="AmpC-like"/>
</dbReference>
<dbReference type="OrthoDB" id="5946976at2759"/>
<evidence type="ECO:0000313" key="4">
    <source>
        <dbReference type="EnsemblMetazoa" id="CapteP195121"/>
    </source>
</evidence>
<evidence type="ECO:0000256" key="1">
    <source>
        <dbReference type="SAM" id="SignalP"/>
    </source>
</evidence>
<dbReference type="HOGENOM" id="CLU_020027_14_3_1"/>
<dbReference type="AlphaFoldDB" id="R7VKM7"/>
<reference evidence="3 5" key="2">
    <citation type="journal article" date="2013" name="Nature">
        <title>Insights into bilaterian evolution from three spiralian genomes.</title>
        <authorList>
            <person name="Simakov O."/>
            <person name="Marletaz F."/>
            <person name="Cho S.J."/>
            <person name="Edsinger-Gonzales E."/>
            <person name="Havlak P."/>
            <person name="Hellsten U."/>
            <person name="Kuo D.H."/>
            <person name="Larsson T."/>
            <person name="Lv J."/>
            <person name="Arendt D."/>
            <person name="Savage R."/>
            <person name="Osoegawa K."/>
            <person name="de Jong P."/>
            <person name="Grimwood J."/>
            <person name="Chapman J.A."/>
            <person name="Shapiro H."/>
            <person name="Aerts A."/>
            <person name="Otillar R.P."/>
            <person name="Terry A.Y."/>
            <person name="Boore J.L."/>
            <person name="Grigoriev I.V."/>
            <person name="Lindberg D.R."/>
            <person name="Seaver E.C."/>
            <person name="Weisblat D.A."/>
            <person name="Putnam N.H."/>
            <person name="Rokhsar D.S."/>
        </authorList>
    </citation>
    <scope>NUCLEOTIDE SEQUENCE</scope>
    <source>
        <strain evidence="3 5">I ESC-2004</strain>
    </source>
</reference>
<dbReference type="PANTHER" id="PTHR46825">
    <property type="entry name" value="D-ALANYL-D-ALANINE-CARBOXYPEPTIDASE/ENDOPEPTIDASE AMPH"/>
    <property type="match status" value="1"/>
</dbReference>
<dbReference type="EMBL" id="AMQN01004183">
    <property type="status" value="NOT_ANNOTATED_CDS"/>
    <property type="molecule type" value="Genomic_DNA"/>
</dbReference>
<dbReference type="OMA" id="CYSHANI"/>
<dbReference type="SUPFAM" id="SSF56601">
    <property type="entry name" value="beta-lactamase/transpeptidase-like"/>
    <property type="match status" value="1"/>
</dbReference>
<protein>
    <recommendedName>
        <fullName evidence="2">Beta-lactamase-related domain-containing protein</fullName>
    </recommendedName>
</protein>
<evidence type="ECO:0000313" key="5">
    <source>
        <dbReference type="Proteomes" id="UP000014760"/>
    </source>
</evidence>
<dbReference type="STRING" id="283909.R7VKM7"/>
<evidence type="ECO:0000259" key="2">
    <source>
        <dbReference type="Pfam" id="PF00144"/>
    </source>
</evidence>